<dbReference type="Gene3D" id="2.40.30.10">
    <property type="entry name" value="Translation factors"/>
    <property type="match status" value="1"/>
</dbReference>
<dbReference type="InterPro" id="IPR036010">
    <property type="entry name" value="2Fe-2S_ferredoxin-like_sf"/>
</dbReference>
<dbReference type="InterPro" id="IPR006058">
    <property type="entry name" value="2Fe2S_fd_BS"/>
</dbReference>
<evidence type="ECO:0000313" key="4">
    <source>
        <dbReference type="EMBL" id="NYS59725.1"/>
    </source>
</evidence>
<dbReference type="InterPro" id="IPR017927">
    <property type="entry name" value="FAD-bd_FR_type"/>
</dbReference>
<dbReference type="Pfam" id="PF00970">
    <property type="entry name" value="FAD_binding_6"/>
    <property type="match status" value="1"/>
</dbReference>
<dbReference type="PRINTS" id="PR00410">
    <property type="entry name" value="PHEHYDRXLASE"/>
</dbReference>
<dbReference type="PANTHER" id="PTHR47354">
    <property type="entry name" value="NADH OXIDOREDUCTASE HCR"/>
    <property type="match status" value="1"/>
</dbReference>
<dbReference type="InterPro" id="IPR001041">
    <property type="entry name" value="2Fe-2S_ferredoxin-type"/>
</dbReference>
<dbReference type="InterPro" id="IPR008333">
    <property type="entry name" value="Cbr1-like_FAD-bd_dom"/>
</dbReference>
<organism evidence="4 5">
    <name type="scientific">Vreelandella salicampi</name>
    <dbReference type="NCBI Taxonomy" id="1449798"/>
    <lineage>
        <taxon>Bacteria</taxon>
        <taxon>Pseudomonadati</taxon>
        <taxon>Pseudomonadota</taxon>
        <taxon>Gammaproteobacteria</taxon>
        <taxon>Oceanospirillales</taxon>
        <taxon>Halomonadaceae</taxon>
        <taxon>Vreelandella</taxon>
    </lineage>
</organism>
<dbReference type="PANTHER" id="PTHR47354:SF5">
    <property type="entry name" value="PROTEIN RFBI"/>
    <property type="match status" value="1"/>
</dbReference>
<dbReference type="PROSITE" id="PS51384">
    <property type="entry name" value="FAD_FR"/>
    <property type="match status" value="1"/>
</dbReference>
<name>A0A7Z0RTZ9_9GAMM</name>
<reference evidence="4 5" key="1">
    <citation type="journal article" date="2015" name="Int. J. Syst. Evol. Microbiol.">
        <title>Halomonas salicampi sp. nov., a halotolerant and alkalitolerant bacterium isolated from a saltern soil.</title>
        <authorList>
            <person name="Lee J.C."/>
            <person name="Kim Y.S."/>
            <person name="Yun B.S."/>
            <person name="Whang K.S."/>
        </authorList>
    </citation>
    <scope>NUCLEOTIDE SEQUENCE [LARGE SCALE GENOMIC DNA]</scope>
    <source>
        <strain evidence="4 5">BH103</strain>
    </source>
</reference>
<protein>
    <submittedName>
        <fullName evidence="4">2Fe-2S iron-sulfur cluster binding domain-containing protein</fullName>
    </submittedName>
</protein>
<evidence type="ECO:0000259" key="2">
    <source>
        <dbReference type="PROSITE" id="PS51085"/>
    </source>
</evidence>
<dbReference type="GO" id="GO:0051537">
    <property type="term" value="F:2 iron, 2 sulfur cluster binding"/>
    <property type="evidence" value="ECO:0007669"/>
    <property type="project" value="InterPro"/>
</dbReference>
<dbReference type="InterPro" id="IPR017938">
    <property type="entry name" value="Riboflavin_synthase-like_b-brl"/>
</dbReference>
<dbReference type="InterPro" id="IPR001709">
    <property type="entry name" value="Flavoprot_Pyr_Nucl_cyt_Rdtase"/>
</dbReference>
<dbReference type="CDD" id="cd00207">
    <property type="entry name" value="fer2"/>
    <property type="match status" value="1"/>
</dbReference>
<evidence type="ECO:0000313" key="5">
    <source>
        <dbReference type="Proteomes" id="UP000586119"/>
    </source>
</evidence>
<comment type="cofactor">
    <cofactor evidence="1">
        <name>[2Fe-2S] cluster</name>
        <dbReference type="ChEBI" id="CHEBI:190135"/>
    </cofactor>
</comment>
<dbReference type="InterPro" id="IPR001433">
    <property type="entry name" value="OxRdtase_FAD/NAD-bd"/>
</dbReference>
<feature type="domain" description="FAD-binding FR-type" evidence="3">
    <location>
        <begin position="97"/>
        <end position="197"/>
    </location>
</feature>
<dbReference type="Pfam" id="PF00111">
    <property type="entry name" value="Fer2"/>
    <property type="match status" value="1"/>
</dbReference>
<proteinExistence type="predicted"/>
<evidence type="ECO:0000256" key="1">
    <source>
        <dbReference type="ARBA" id="ARBA00034078"/>
    </source>
</evidence>
<dbReference type="Pfam" id="PF00175">
    <property type="entry name" value="NAD_binding_1"/>
    <property type="match status" value="1"/>
</dbReference>
<dbReference type="RefSeq" id="WP_179929078.1">
    <property type="nucleotide sequence ID" value="NZ_JACCDF010000002.1"/>
</dbReference>
<dbReference type="PROSITE" id="PS00197">
    <property type="entry name" value="2FE2S_FER_1"/>
    <property type="match status" value="1"/>
</dbReference>
<gene>
    <name evidence="4" type="ORF">HZS81_02955</name>
</gene>
<dbReference type="CDD" id="cd06189">
    <property type="entry name" value="flavin_oxioreductase"/>
    <property type="match status" value="1"/>
</dbReference>
<dbReference type="SUPFAM" id="SSF52343">
    <property type="entry name" value="Ferredoxin reductase-like, C-terminal NADP-linked domain"/>
    <property type="match status" value="1"/>
</dbReference>
<dbReference type="InterPro" id="IPR050415">
    <property type="entry name" value="MRET"/>
</dbReference>
<comment type="caution">
    <text evidence="4">The sequence shown here is derived from an EMBL/GenBank/DDBJ whole genome shotgun (WGS) entry which is preliminary data.</text>
</comment>
<dbReference type="PRINTS" id="PR00371">
    <property type="entry name" value="FPNCR"/>
</dbReference>
<dbReference type="SUPFAM" id="SSF63380">
    <property type="entry name" value="Riboflavin synthase domain-like"/>
    <property type="match status" value="1"/>
</dbReference>
<keyword evidence="5" id="KW-1185">Reference proteome</keyword>
<dbReference type="SUPFAM" id="SSF54292">
    <property type="entry name" value="2Fe-2S ferredoxin-like"/>
    <property type="match status" value="1"/>
</dbReference>
<accession>A0A7Z0RTZ9</accession>
<dbReference type="EMBL" id="JACCDF010000002">
    <property type="protein sequence ID" value="NYS59725.1"/>
    <property type="molecule type" value="Genomic_DNA"/>
</dbReference>
<dbReference type="PROSITE" id="PS51085">
    <property type="entry name" value="2FE2S_FER_2"/>
    <property type="match status" value="1"/>
</dbReference>
<dbReference type="Gene3D" id="3.40.50.80">
    <property type="entry name" value="Nucleotide-binding domain of ferredoxin-NADP reductase (FNR) module"/>
    <property type="match status" value="1"/>
</dbReference>
<dbReference type="Proteomes" id="UP000586119">
    <property type="component" value="Unassembled WGS sequence"/>
</dbReference>
<dbReference type="GO" id="GO:0016491">
    <property type="term" value="F:oxidoreductase activity"/>
    <property type="evidence" value="ECO:0007669"/>
    <property type="project" value="InterPro"/>
</dbReference>
<dbReference type="InterPro" id="IPR039261">
    <property type="entry name" value="FNR_nucleotide-bd"/>
</dbReference>
<dbReference type="InterPro" id="IPR012675">
    <property type="entry name" value="Beta-grasp_dom_sf"/>
</dbReference>
<sequence>MNSIKLSNGKVFESYTDRTILDSALQHNIILEHSCRTGRCGVCKTRIVQGLTKLLQPEDSLSAKEMADGNILTCCRSANSDLILEAEDLGALSNHPPKISPCRIDSLRQVASNVMEVILRLPPNQPINYLPGQYIDLIGKGGVRRSYSIANAPRSDGRITLFIKKVKNGEMSYYWFNDAKVNDLLRLEGPLGTFIFREPAPRNIVMLATGTGIAPIKALLEQLDSDADLINNRRIFLIWGNRFEKEFFWKHEFENLDLIYIPVLSQADKHWKGDRGYVQEILIESEIDLKDVAVYACGSEDMINSAKAELAHAGLISHNFHADAFVCSS</sequence>
<dbReference type="Gene3D" id="3.10.20.30">
    <property type="match status" value="1"/>
</dbReference>
<dbReference type="AlphaFoldDB" id="A0A7Z0RTZ9"/>
<evidence type="ECO:0000259" key="3">
    <source>
        <dbReference type="PROSITE" id="PS51384"/>
    </source>
</evidence>
<feature type="domain" description="2Fe-2S ferredoxin-type" evidence="2">
    <location>
        <begin position="2"/>
        <end position="90"/>
    </location>
</feature>